<protein>
    <recommendedName>
        <fullName evidence="5">PEP-CTERM sorting domain-containing protein</fullName>
    </recommendedName>
</protein>
<evidence type="ECO:0000313" key="4">
    <source>
        <dbReference type="Proteomes" id="UP000307999"/>
    </source>
</evidence>
<proteinExistence type="predicted"/>
<name>A0A4U1B6B1_9GAMM</name>
<organism evidence="3 4">
    <name type="scientific">Thalassotalea mangrovi</name>
    <dbReference type="NCBI Taxonomy" id="2572245"/>
    <lineage>
        <taxon>Bacteria</taxon>
        <taxon>Pseudomonadati</taxon>
        <taxon>Pseudomonadota</taxon>
        <taxon>Gammaproteobacteria</taxon>
        <taxon>Alteromonadales</taxon>
        <taxon>Colwelliaceae</taxon>
        <taxon>Thalassotalea</taxon>
    </lineage>
</organism>
<reference evidence="3 4" key="1">
    <citation type="submission" date="2019-04" db="EMBL/GenBank/DDBJ databases">
        <title>Thalassotalea guangxiensis sp. nov., isolated from sediment of the coastal wetland.</title>
        <authorList>
            <person name="Zheng S."/>
            <person name="Zhang D."/>
        </authorList>
    </citation>
    <scope>NUCLEOTIDE SEQUENCE [LARGE SCALE GENOMIC DNA]</scope>
    <source>
        <strain evidence="3 4">ZS-4</strain>
    </source>
</reference>
<evidence type="ECO:0000256" key="1">
    <source>
        <dbReference type="SAM" id="Phobius"/>
    </source>
</evidence>
<feature type="chain" id="PRO_5020821641" description="PEP-CTERM sorting domain-containing protein" evidence="2">
    <location>
        <begin position="20"/>
        <end position="180"/>
    </location>
</feature>
<keyword evidence="1" id="KW-0812">Transmembrane</keyword>
<keyword evidence="4" id="KW-1185">Reference proteome</keyword>
<feature type="transmembrane region" description="Helical" evidence="1">
    <location>
        <begin position="146"/>
        <end position="164"/>
    </location>
</feature>
<gene>
    <name evidence="3" type="ORF">E8M12_06870</name>
</gene>
<evidence type="ECO:0008006" key="5">
    <source>
        <dbReference type="Google" id="ProtNLM"/>
    </source>
</evidence>
<dbReference type="EMBL" id="SWDB01000011">
    <property type="protein sequence ID" value="TKB45958.1"/>
    <property type="molecule type" value="Genomic_DNA"/>
</dbReference>
<evidence type="ECO:0000256" key="2">
    <source>
        <dbReference type="SAM" id="SignalP"/>
    </source>
</evidence>
<comment type="caution">
    <text evidence="3">The sequence shown here is derived from an EMBL/GenBank/DDBJ whole genome shotgun (WGS) entry which is preliminary data.</text>
</comment>
<keyword evidence="1" id="KW-1133">Transmembrane helix</keyword>
<feature type="signal peptide" evidence="2">
    <location>
        <begin position="1"/>
        <end position="19"/>
    </location>
</feature>
<accession>A0A4U1B6B1</accession>
<sequence>MLKQFCFVVLFMLSASAHAQIINLANFSPDMYFKGRELQSYGVSSYGHHEQVGSTDSGGVLEENFGHPNILSIWHSLNIVSYSLEDASAVNSNVISADFGLNGIYGLNLLNYLPNFPWWLLDEQGKGKGKETRPEQGNPHTSIPESSTIALLGVAMLGMVYLRYQSRRRRFKRYTNPIIG</sequence>
<evidence type="ECO:0000313" key="3">
    <source>
        <dbReference type="EMBL" id="TKB45958.1"/>
    </source>
</evidence>
<dbReference type="Proteomes" id="UP000307999">
    <property type="component" value="Unassembled WGS sequence"/>
</dbReference>
<keyword evidence="2" id="KW-0732">Signal</keyword>
<dbReference type="RefSeq" id="WP_136735353.1">
    <property type="nucleotide sequence ID" value="NZ_SWDB01000011.1"/>
</dbReference>
<keyword evidence="1" id="KW-0472">Membrane</keyword>
<dbReference type="AlphaFoldDB" id="A0A4U1B6B1"/>